<feature type="non-terminal residue" evidence="1">
    <location>
        <position position="1"/>
    </location>
</feature>
<dbReference type="EMBL" id="KQ086269">
    <property type="protein sequence ID" value="KLO05764.1"/>
    <property type="molecule type" value="Genomic_DNA"/>
</dbReference>
<proteinExistence type="predicted"/>
<dbReference type="AlphaFoldDB" id="A0A0H2R1W0"/>
<reference evidence="1 2" key="1">
    <citation type="submission" date="2015-04" db="EMBL/GenBank/DDBJ databases">
        <title>Complete genome sequence of Schizopora paradoxa KUC8140, a cosmopolitan wood degrader in East Asia.</title>
        <authorList>
            <consortium name="DOE Joint Genome Institute"/>
            <person name="Min B."/>
            <person name="Park H."/>
            <person name="Jang Y."/>
            <person name="Kim J.-J."/>
            <person name="Kim K.H."/>
            <person name="Pangilinan J."/>
            <person name="Lipzen A."/>
            <person name="Riley R."/>
            <person name="Grigoriev I.V."/>
            <person name="Spatafora J.W."/>
            <person name="Choi I.-G."/>
        </authorList>
    </citation>
    <scope>NUCLEOTIDE SEQUENCE [LARGE SCALE GENOMIC DNA]</scope>
    <source>
        <strain evidence="1 2">KUC8140</strain>
    </source>
</reference>
<feature type="non-terminal residue" evidence="1">
    <location>
        <position position="58"/>
    </location>
</feature>
<evidence type="ECO:0000313" key="1">
    <source>
        <dbReference type="EMBL" id="KLO05764.1"/>
    </source>
</evidence>
<dbReference type="Proteomes" id="UP000053477">
    <property type="component" value="Unassembled WGS sequence"/>
</dbReference>
<name>A0A0H2R1W0_9AGAM</name>
<gene>
    <name evidence="1" type="ORF">SCHPADRAFT_802482</name>
</gene>
<evidence type="ECO:0000313" key="2">
    <source>
        <dbReference type="Proteomes" id="UP000053477"/>
    </source>
</evidence>
<organism evidence="1 2">
    <name type="scientific">Schizopora paradoxa</name>
    <dbReference type="NCBI Taxonomy" id="27342"/>
    <lineage>
        <taxon>Eukaryota</taxon>
        <taxon>Fungi</taxon>
        <taxon>Dikarya</taxon>
        <taxon>Basidiomycota</taxon>
        <taxon>Agaricomycotina</taxon>
        <taxon>Agaricomycetes</taxon>
        <taxon>Hymenochaetales</taxon>
        <taxon>Schizoporaceae</taxon>
        <taxon>Schizopora</taxon>
    </lineage>
</organism>
<evidence type="ECO:0008006" key="3">
    <source>
        <dbReference type="Google" id="ProtNLM"/>
    </source>
</evidence>
<dbReference type="InParanoid" id="A0A0H2R1W0"/>
<dbReference type="OrthoDB" id="3263571at2759"/>
<protein>
    <recommendedName>
        <fullName evidence="3">DUF4939 domain-containing protein</fullName>
    </recommendedName>
</protein>
<sequence>KVNPPHEFDGSRETGSGFLNACRLYLQLQPEAFPNLEARIGWILSYMTSGRARSWRDA</sequence>
<keyword evidence="2" id="KW-1185">Reference proteome</keyword>
<accession>A0A0H2R1W0</accession>